<accession>A0A6N2MGW7</accession>
<evidence type="ECO:0000313" key="1">
    <source>
        <dbReference type="EMBL" id="VFU52137.1"/>
    </source>
</evidence>
<gene>
    <name evidence="1" type="ORF">SVIM_LOCUS355740</name>
</gene>
<organism evidence="1">
    <name type="scientific">Salix viminalis</name>
    <name type="common">Common osier</name>
    <name type="synonym">Basket willow</name>
    <dbReference type="NCBI Taxonomy" id="40686"/>
    <lineage>
        <taxon>Eukaryota</taxon>
        <taxon>Viridiplantae</taxon>
        <taxon>Streptophyta</taxon>
        <taxon>Embryophyta</taxon>
        <taxon>Tracheophyta</taxon>
        <taxon>Spermatophyta</taxon>
        <taxon>Magnoliopsida</taxon>
        <taxon>eudicotyledons</taxon>
        <taxon>Gunneridae</taxon>
        <taxon>Pentapetalae</taxon>
        <taxon>rosids</taxon>
        <taxon>fabids</taxon>
        <taxon>Malpighiales</taxon>
        <taxon>Salicaceae</taxon>
        <taxon>Saliceae</taxon>
        <taxon>Salix</taxon>
    </lineage>
</organism>
<name>A0A6N2MGW7_SALVM</name>
<reference evidence="1" key="1">
    <citation type="submission" date="2019-03" db="EMBL/GenBank/DDBJ databases">
        <authorList>
            <person name="Mank J."/>
            <person name="Almeida P."/>
        </authorList>
    </citation>
    <scope>NUCLEOTIDE SEQUENCE</scope>
    <source>
        <strain evidence="1">78183</strain>
    </source>
</reference>
<dbReference type="AlphaFoldDB" id="A0A6N2MGW7"/>
<proteinExistence type="predicted"/>
<protein>
    <submittedName>
        <fullName evidence="1">Uncharacterized protein</fullName>
    </submittedName>
</protein>
<sequence length="88" mass="9990">MLMDQFPCQFMTNFSLKMYRESAFAMLVWVFVSVTHSISCFWCSGKENVRVRSRANPIGSMIDGAVIIGLQVEIARNKVVSVKLQQVL</sequence>
<dbReference type="EMBL" id="CAADRP010001785">
    <property type="protein sequence ID" value="VFU52137.1"/>
    <property type="molecule type" value="Genomic_DNA"/>
</dbReference>